<protein>
    <submittedName>
        <fullName evidence="1">Uncharacterized protein</fullName>
    </submittedName>
</protein>
<reference evidence="1 2" key="1">
    <citation type="submission" date="2022-05" db="EMBL/GenBank/DDBJ databases">
        <authorList>
            <consortium name="Genoscope - CEA"/>
            <person name="William W."/>
        </authorList>
    </citation>
    <scope>NUCLEOTIDE SEQUENCE [LARGE SCALE GENOMIC DNA]</scope>
</reference>
<accession>A0ABN8PTN4</accession>
<dbReference type="EMBL" id="CALNXI010000968">
    <property type="protein sequence ID" value="CAH3149265.1"/>
    <property type="molecule type" value="Genomic_DNA"/>
</dbReference>
<name>A0ABN8PTN4_9CNID</name>
<dbReference type="Proteomes" id="UP001159427">
    <property type="component" value="Unassembled WGS sequence"/>
</dbReference>
<feature type="non-terminal residue" evidence="1">
    <location>
        <position position="226"/>
    </location>
</feature>
<keyword evidence="2" id="KW-1185">Reference proteome</keyword>
<evidence type="ECO:0000313" key="1">
    <source>
        <dbReference type="EMBL" id="CAH3149265.1"/>
    </source>
</evidence>
<proteinExistence type="predicted"/>
<sequence>MKPDLGKTWYKVRWLGRWFNQWRLSSETEKDQPKQVQSITDPANFVCEMMLFEFKKPGCNPEIKKAENGRLTWNNAIPDQEVHLKPGGDAVEAKSKYFSSLVTRSSYERYFKLLEPQDPRHWQIEKRNMKNIEEDYNKFVADGCVTSRQKCYHNMIHEKLLDIELESLGVFKRLFDEIENQSAELDKIIEMELAADSDNNDERILALRAAHQHSSVQGCLLSWLTD</sequence>
<gene>
    <name evidence="1" type="ORF">PEVE_00044856</name>
</gene>
<comment type="caution">
    <text evidence="1">The sequence shown here is derived from an EMBL/GenBank/DDBJ whole genome shotgun (WGS) entry which is preliminary data.</text>
</comment>
<organism evidence="1 2">
    <name type="scientific">Porites evermanni</name>
    <dbReference type="NCBI Taxonomy" id="104178"/>
    <lineage>
        <taxon>Eukaryota</taxon>
        <taxon>Metazoa</taxon>
        <taxon>Cnidaria</taxon>
        <taxon>Anthozoa</taxon>
        <taxon>Hexacorallia</taxon>
        <taxon>Scleractinia</taxon>
        <taxon>Fungiina</taxon>
        <taxon>Poritidae</taxon>
        <taxon>Porites</taxon>
    </lineage>
</organism>
<evidence type="ECO:0000313" key="2">
    <source>
        <dbReference type="Proteomes" id="UP001159427"/>
    </source>
</evidence>